<dbReference type="Proteomes" id="UP001497623">
    <property type="component" value="Unassembled WGS sequence"/>
</dbReference>
<evidence type="ECO:0000313" key="3">
    <source>
        <dbReference type="Proteomes" id="UP001497623"/>
    </source>
</evidence>
<comment type="caution">
    <text evidence="2">The sequence shown here is derived from an EMBL/GenBank/DDBJ whole genome shotgun (WGS) entry which is preliminary data.</text>
</comment>
<gene>
    <name evidence="2" type="ORF">MNOR_LOCUS41043</name>
</gene>
<feature type="region of interest" description="Disordered" evidence="1">
    <location>
        <begin position="37"/>
        <end position="96"/>
    </location>
</feature>
<keyword evidence="3" id="KW-1185">Reference proteome</keyword>
<protein>
    <submittedName>
        <fullName evidence="2">Uncharacterized protein</fullName>
    </submittedName>
</protein>
<feature type="compositionally biased region" description="Basic residues" evidence="1">
    <location>
        <begin position="81"/>
        <end position="94"/>
    </location>
</feature>
<sequence>MQQDNKTLHLTQLMTVYLHHNVLCHLTLNLFTNTQHTLSGPLRGGSLSTFVPGPGQQLAPSRTRESKGSRRVKGGPPRQRGAQKVKREIKRGRGRERVIHVTFHES</sequence>
<name>A0AAV2SUB3_MEGNR</name>
<dbReference type="AlphaFoldDB" id="A0AAV2SUB3"/>
<evidence type="ECO:0000256" key="1">
    <source>
        <dbReference type="SAM" id="MobiDB-lite"/>
    </source>
</evidence>
<evidence type="ECO:0000313" key="2">
    <source>
        <dbReference type="EMBL" id="CAL4245458.1"/>
    </source>
</evidence>
<dbReference type="EMBL" id="CAXKWB010139205">
    <property type="protein sequence ID" value="CAL4245458.1"/>
    <property type="molecule type" value="Genomic_DNA"/>
</dbReference>
<accession>A0AAV2SUB3</accession>
<proteinExistence type="predicted"/>
<reference evidence="2 3" key="1">
    <citation type="submission" date="2024-05" db="EMBL/GenBank/DDBJ databases">
        <authorList>
            <person name="Wallberg A."/>
        </authorList>
    </citation>
    <scope>NUCLEOTIDE SEQUENCE [LARGE SCALE GENOMIC DNA]</scope>
</reference>
<organism evidence="2 3">
    <name type="scientific">Meganyctiphanes norvegica</name>
    <name type="common">Northern krill</name>
    <name type="synonym">Thysanopoda norvegica</name>
    <dbReference type="NCBI Taxonomy" id="48144"/>
    <lineage>
        <taxon>Eukaryota</taxon>
        <taxon>Metazoa</taxon>
        <taxon>Ecdysozoa</taxon>
        <taxon>Arthropoda</taxon>
        <taxon>Crustacea</taxon>
        <taxon>Multicrustacea</taxon>
        <taxon>Malacostraca</taxon>
        <taxon>Eumalacostraca</taxon>
        <taxon>Eucarida</taxon>
        <taxon>Euphausiacea</taxon>
        <taxon>Euphausiidae</taxon>
        <taxon>Meganyctiphanes</taxon>
    </lineage>
</organism>